<dbReference type="Proteomes" id="UP001382727">
    <property type="component" value="Chromosome"/>
</dbReference>
<proteinExistence type="inferred from homology"/>
<evidence type="ECO:0000256" key="1">
    <source>
        <dbReference type="ARBA" id="ARBA00004761"/>
    </source>
</evidence>
<evidence type="ECO:0000256" key="9">
    <source>
        <dbReference type="RuleBase" id="RU363066"/>
    </source>
</evidence>
<comment type="catalytic activity">
    <reaction evidence="8 9">
        <text>D-gluconate + ATP = 6-phospho-D-gluconate + ADP + H(+)</text>
        <dbReference type="Rhea" id="RHEA:19433"/>
        <dbReference type="ChEBI" id="CHEBI:15378"/>
        <dbReference type="ChEBI" id="CHEBI:18391"/>
        <dbReference type="ChEBI" id="CHEBI:30616"/>
        <dbReference type="ChEBI" id="CHEBI:58759"/>
        <dbReference type="ChEBI" id="CHEBI:456216"/>
        <dbReference type="EC" id="2.7.1.12"/>
    </reaction>
</comment>
<keyword evidence="4 9" id="KW-0808">Transferase</keyword>
<keyword evidence="7 9" id="KW-0067">ATP-binding</keyword>
<evidence type="ECO:0000256" key="5">
    <source>
        <dbReference type="ARBA" id="ARBA00022741"/>
    </source>
</evidence>
<dbReference type="RefSeq" id="WP_338749785.1">
    <property type="nucleotide sequence ID" value="NZ_CP144913.1"/>
</dbReference>
<dbReference type="InterPro" id="IPR027417">
    <property type="entry name" value="P-loop_NTPase"/>
</dbReference>
<dbReference type="GO" id="GO:0046316">
    <property type="term" value="F:gluconokinase activity"/>
    <property type="evidence" value="ECO:0007669"/>
    <property type="project" value="UniProtKB-EC"/>
</dbReference>
<dbReference type="Pfam" id="PF13671">
    <property type="entry name" value="AAA_33"/>
    <property type="match status" value="1"/>
</dbReference>
<keyword evidence="11" id="KW-1185">Reference proteome</keyword>
<keyword evidence="5 9" id="KW-0547">Nucleotide-binding</keyword>
<comment type="pathway">
    <text evidence="1">Carbohydrate acid metabolism.</text>
</comment>
<evidence type="ECO:0000256" key="3">
    <source>
        <dbReference type="ARBA" id="ARBA00012054"/>
    </source>
</evidence>
<sequence length="172" mass="18892">MTLHVVVMGVSGSGKSTVAEGIAQRLGWTFAEADQFHPQSNIDKMTAGIPLDDEDRAPWLRGLATWMARQAAKGEDTVIACSALKRSYRTMLQRDVAALDGPHRVVFVHAHGPFGVIADRMEGRRGHFMPESLLQSQFDTLEPLGADEGGFELDVRHPPDELVTEAVRRICS</sequence>
<accession>A0ABZ2MHT3</accession>
<dbReference type="SUPFAM" id="SSF52540">
    <property type="entry name" value="P-loop containing nucleoside triphosphate hydrolases"/>
    <property type="match status" value="1"/>
</dbReference>
<evidence type="ECO:0000256" key="2">
    <source>
        <dbReference type="ARBA" id="ARBA00008420"/>
    </source>
</evidence>
<evidence type="ECO:0000313" key="11">
    <source>
        <dbReference type="Proteomes" id="UP001382727"/>
    </source>
</evidence>
<dbReference type="PANTHER" id="PTHR43442">
    <property type="entry name" value="GLUCONOKINASE-RELATED"/>
    <property type="match status" value="1"/>
</dbReference>
<dbReference type="InterPro" id="IPR006001">
    <property type="entry name" value="Therm_gnt_kin"/>
</dbReference>
<dbReference type="NCBIfam" id="TIGR01313">
    <property type="entry name" value="therm_gnt_kin"/>
    <property type="match status" value="1"/>
</dbReference>
<dbReference type="EMBL" id="CP144913">
    <property type="protein sequence ID" value="WXB76626.1"/>
    <property type="molecule type" value="Genomic_DNA"/>
</dbReference>
<dbReference type="EC" id="2.7.1.12" evidence="3 9"/>
<dbReference type="Gene3D" id="3.40.50.300">
    <property type="entry name" value="P-loop containing nucleotide triphosphate hydrolases"/>
    <property type="match status" value="1"/>
</dbReference>
<evidence type="ECO:0000313" key="10">
    <source>
        <dbReference type="EMBL" id="WXB76626.1"/>
    </source>
</evidence>
<reference evidence="10 11" key="1">
    <citation type="submission" date="2024-02" db="EMBL/GenBank/DDBJ databases">
        <title>Janibacter sp. nov., isolated from gut of marine sandworm.</title>
        <authorList>
            <person name="Kim B."/>
            <person name="Jun M.O."/>
            <person name="Shin N.-R."/>
        </authorList>
    </citation>
    <scope>NUCLEOTIDE SEQUENCE [LARGE SCALE GENOMIC DNA]</scope>
    <source>
        <strain evidence="10 11">A1S7</strain>
    </source>
</reference>
<evidence type="ECO:0000256" key="7">
    <source>
        <dbReference type="ARBA" id="ARBA00022840"/>
    </source>
</evidence>
<gene>
    <name evidence="10" type="ORF">V1351_00785</name>
</gene>
<evidence type="ECO:0000256" key="6">
    <source>
        <dbReference type="ARBA" id="ARBA00022777"/>
    </source>
</evidence>
<evidence type="ECO:0000256" key="8">
    <source>
        <dbReference type="ARBA" id="ARBA00048090"/>
    </source>
</evidence>
<organism evidence="10 11">
    <name type="scientific">Janibacter alittae</name>
    <dbReference type="NCBI Taxonomy" id="3115209"/>
    <lineage>
        <taxon>Bacteria</taxon>
        <taxon>Bacillati</taxon>
        <taxon>Actinomycetota</taxon>
        <taxon>Actinomycetes</taxon>
        <taxon>Micrococcales</taxon>
        <taxon>Intrasporangiaceae</taxon>
        <taxon>Janibacter</taxon>
    </lineage>
</organism>
<protein>
    <recommendedName>
        <fullName evidence="3 9">Gluconokinase</fullName>
        <ecNumber evidence="3 9">2.7.1.12</ecNumber>
    </recommendedName>
</protein>
<evidence type="ECO:0000256" key="4">
    <source>
        <dbReference type="ARBA" id="ARBA00022679"/>
    </source>
</evidence>
<comment type="similarity">
    <text evidence="2 9">Belongs to the gluconokinase GntK/GntV family.</text>
</comment>
<dbReference type="PANTHER" id="PTHR43442:SF3">
    <property type="entry name" value="GLUCONOKINASE-RELATED"/>
    <property type="match status" value="1"/>
</dbReference>
<dbReference type="CDD" id="cd02021">
    <property type="entry name" value="GntK"/>
    <property type="match status" value="1"/>
</dbReference>
<name>A0ABZ2MHT3_9MICO</name>
<keyword evidence="6 9" id="KW-0418">Kinase</keyword>